<dbReference type="Gene3D" id="3.10.129.10">
    <property type="entry name" value="Hotdog Thioesterase"/>
    <property type="match status" value="1"/>
</dbReference>
<proteinExistence type="predicted"/>
<gene>
    <name evidence="1" type="ORF">BJ085DRAFT_34331</name>
</gene>
<dbReference type="AlphaFoldDB" id="A0A4P9ZU08"/>
<evidence type="ECO:0000313" key="1">
    <source>
        <dbReference type="EMBL" id="RKP36060.1"/>
    </source>
</evidence>
<name>A0A4P9ZU08_9FUNG</name>
<dbReference type="InterPro" id="IPR029069">
    <property type="entry name" value="HotDog_dom_sf"/>
</dbReference>
<dbReference type="EMBL" id="ML002727">
    <property type="protein sequence ID" value="RKP36060.1"/>
    <property type="molecule type" value="Genomic_DNA"/>
</dbReference>
<sequence length="150" mass="16397">MSAADQLRDYKDQLLKTNTWFGVDQSRRAQVVRVSEPEDSTSSSGSGLRRVVFHFLVMPRDANGEGVLDEASLIRLNDDLSTVAVMWIQGRIDAAGVSTTMTSHLRDQARVGDTVQLECTLTGYSGAFLYSSTRSSSPPSSLDQPSSLEH</sequence>
<protein>
    <submittedName>
        <fullName evidence="1">Uncharacterized protein</fullName>
    </submittedName>
</protein>
<organism evidence="1 2">
    <name type="scientific">Dimargaris cristalligena</name>
    <dbReference type="NCBI Taxonomy" id="215637"/>
    <lineage>
        <taxon>Eukaryota</taxon>
        <taxon>Fungi</taxon>
        <taxon>Fungi incertae sedis</taxon>
        <taxon>Zoopagomycota</taxon>
        <taxon>Kickxellomycotina</taxon>
        <taxon>Dimargaritomycetes</taxon>
        <taxon>Dimargaritales</taxon>
        <taxon>Dimargaritaceae</taxon>
        <taxon>Dimargaris</taxon>
    </lineage>
</organism>
<reference evidence="2" key="1">
    <citation type="journal article" date="2018" name="Nat. Microbiol.">
        <title>Leveraging single-cell genomics to expand the fungal tree of life.</title>
        <authorList>
            <person name="Ahrendt S.R."/>
            <person name="Quandt C.A."/>
            <person name="Ciobanu D."/>
            <person name="Clum A."/>
            <person name="Salamov A."/>
            <person name="Andreopoulos B."/>
            <person name="Cheng J.F."/>
            <person name="Woyke T."/>
            <person name="Pelin A."/>
            <person name="Henrissat B."/>
            <person name="Reynolds N.K."/>
            <person name="Benny G.L."/>
            <person name="Smith M.E."/>
            <person name="James T.Y."/>
            <person name="Grigoriev I.V."/>
        </authorList>
    </citation>
    <scope>NUCLEOTIDE SEQUENCE [LARGE SCALE GENOMIC DNA]</scope>
    <source>
        <strain evidence="2">RSA 468</strain>
    </source>
</reference>
<dbReference type="SUPFAM" id="SSF54637">
    <property type="entry name" value="Thioesterase/thiol ester dehydrase-isomerase"/>
    <property type="match status" value="1"/>
</dbReference>
<evidence type="ECO:0000313" key="2">
    <source>
        <dbReference type="Proteomes" id="UP000268162"/>
    </source>
</evidence>
<keyword evidence="2" id="KW-1185">Reference proteome</keyword>
<dbReference type="Proteomes" id="UP000268162">
    <property type="component" value="Unassembled WGS sequence"/>
</dbReference>
<accession>A0A4P9ZU08</accession>